<dbReference type="AlphaFoldDB" id="A0A4R3HRW9"/>
<feature type="transmembrane region" description="Helical" evidence="1">
    <location>
        <begin position="6"/>
        <end position="24"/>
    </location>
</feature>
<evidence type="ECO:0000256" key="1">
    <source>
        <dbReference type="SAM" id="Phobius"/>
    </source>
</evidence>
<evidence type="ECO:0000313" key="3">
    <source>
        <dbReference type="Proteomes" id="UP000295793"/>
    </source>
</evidence>
<feature type="transmembrane region" description="Helical" evidence="1">
    <location>
        <begin position="105"/>
        <end position="124"/>
    </location>
</feature>
<evidence type="ECO:0000313" key="2">
    <source>
        <dbReference type="EMBL" id="TCS35668.1"/>
    </source>
</evidence>
<accession>A0A4R3HRW9</accession>
<sequence>MNGIEMSLIGSGNIIAMIGHQMMLTKNGSQPKEQLKIVAELTRETGWGLVILAAFLVSRFAFNLDYLAYLFASLLVLFPLYEISRRKQSIFSSKLFFKGYYFGAVSLKQIGFSLLFFGIALWTLKLTATF</sequence>
<reference evidence="2 3" key="1">
    <citation type="submission" date="2019-03" db="EMBL/GenBank/DDBJ databases">
        <title>Genomic Encyclopedia of Archaeal and Bacterial Type Strains, Phase II (KMG-II): from individual species to whole genera.</title>
        <authorList>
            <person name="Goeker M."/>
        </authorList>
    </citation>
    <scope>NUCLEOTIDE SEQUENCE [LARGE SCALE GENOMIC DNA]</scope>
    <source>
        <strain evidence="2 3">DSM 15388</strain>
    </source>
</reference>
<organism evidence="2 3">
    <name type="scientific">Reinekea marinisedimentorum</name>
    <dbReference type="NCBI Taxonomy" id="230495"/>
    <lineage>
        <taxon>Bacteria</taxon>
        <taxon>Pseudomonadati</taxon>
        <taxon>Pseudomonadota</taxon>
        <taxon>Gammaproteobacteria</taxon>
        <taxon>Oceanospirillales</taxon>
        <taxon>Saccharospirillaceae</taxon>
        <taxon>Reinekea</taxon>
    </lineage>
</organism>
<keyword evidence="1" id="KW-0812">Transmembrane</keyword>
<keyword evidence="1" id="KW-0472">Membrane</keyword>
<dbReference type="EMBL" id="SLZR01000034">
    <property type="protein sequence ID" value="TCS35668.1"/>
    <property type="molecule type" value="Genomic_DNA"/>
</dbReference>
<name>A0A4R3HRW9_9GAMM</name>
<keyword evidence="3" id="KW-1185">Reference proteome</keyword>
<protein>
    <submittedName>
        <fullName evidence="2">Uncharacterized protein</fullName>
    </submittedName>
</protein>
<dbReference type="RefSeq" id="WP_132704229.1">
    <property type="nucleotide sequence ID" value="NZ_SLZR01000034.1"/>
</dbReference>
<comment type="caution">
    <text evidence="2">The sequence shown here is derived from an EMBL/GenBank/DDBJ whole genome shotgun (WGS) entry which is preliminary data.</text>
</comment>
<gene>
    <name evidence="2" type="ORF">BCF53_1345</name>
</gene>
<proteinExistence type="predicted"/>
<dbReference type="Proteomes" id="UP000295793">
    <property type="component" value="Unassembled WGS sequence"/>
</dbReference>
<keyword evidence="1" id="KW-1133">Transmembrane helix</keyword>